<organism evidence="3 4">
    <name type="scientific">Kryptolebias marmoratus</name>
    <name type="common">Mangrove killifish</name>
    <name type="synonym">Rivulus marmoratus</name>
    <dbReference type="NCBI Taxonomy" id="37003"/>
    <lineage>
        <taxon>Eukaryota</taxon>
        <taxon>Metazoa</taxon>
        <taxon>Chordata</taxon>
        <taxon>Craniata</taxon>
        <taxon>Vertebrata</taxon>
        <taxon>Euteleostomi</taxon>
        <taxon>Actinopterygii</taxon>
        <taxon>Neopterygii</taxon>
        <taxon>Teleostei</taxon>
        <taxon>Neoteleostei</taxon>
        <taxon>Acanthomorphata</taxon>
        <taxon>Ovalentaria</taxon>
        <taxon>Atherinomorphae</taxon>
        <taxon>Cyprinodontiformes</taxon>
        <taxon>Rivulidae</taxon>
        <taxon>Kryptolebias</taxon>
    </lineage>
</organism>
<accession>A0A3Q3BBJ9</accession>
<reference evidence="3" key="2">
    <citation type="submission" date="2025-09" db="UniProtKB">
        <authorList>
            <consortium name="Ensembl"/>
        </authorList>
    </citation>
    <scope>IDENTIFICATION</scope>
</reference>
<evidence type="ECO:0000313" key="4">
    <source>
        <dbReference type="Proteomes" id="UP000264800"/>
    </source>
</evidence>
<name>A0A3Q3BBJ9_KRYMA</name>
<dbReference type="OMA" id="HDWMATE"/>
<reference evidence="3" key="1">
    <citation type="submission" date="2025-08" db="UniProtKB">
        <authorList>
            <consortium name="Ensembl"/>
        </authorList>
    </citation>
    <scope>IDENTIFICATION</scope>
</reference>
<dbReference type="Ensembl" id="ENSKMAT00000027204.1">
    <property type="protein sequence ID" value="ENSKMAP00000026865.1"/>
    <property type="gene ID" value="ENSKMAG00000019913.1"/>
</dbReference>
<dbReference type="AlphaFoldDB" id="A0A3Q3BBJ9"/>
<evidence type="ECO:0000313" key="3">
    <source>
        <dbReference type="Ensembl" id="ENSKMAP00000026865.1"/>
    </source>
</evidence>
<sequence length="320" mass="35339">MDPICLDKSALKAVDDYWEYRRIVGDDDGGKLLTPEQYEEYKRKVLPRRAKNRLYVSFGVPGGVDCKQIGPETQCFCTHRYKQHKTDWEVVPSERPLALPCRVGGCHCSAFLYVPRLGSNPVRCRCKHLPQDHSEATDRVCNKCNNCSGFQSPYTCGCGQPCSAHQTLVETKPERQARGQPVGRDVPYAAMGGLTSFSSLLDGYLALEAACSDRVPATGGPVSNISSMRNPINEALNEDLLPLRCSHCGDEDSALDQCACWSRPLLLNLPGLQCLRYLGRHCVCVAEMSRWSGKRGREGPHLKGGKGCTWGSEALRKADT</sequence>
<protein>
    <recommendedName>
        <fullName evidence="2">Protein FAM221A</fullName>
    </recommendedName>
</protein>
<dbReference type="Pfam" id="PF14753">
    <property type="entry name" value="FAM221"/>
    <property type="match status" value="1"/>
</dbReference>
<dbReference type="PANTHER" id="PTHR31214">
    <property type="entry name" value="PROTEIN FAM221A-RELATED"/>
    <property type="match status" value="1"/>
</dbReference>
<dbReference type="GeneTree" id="ENSGT00770000120611"/>
<proteinExistence type="inferred from homology"/>
<dbReference type="InterPro" id="IPR026755">
    <property type="entry name" value="Fam221a/b"/>
</dbReference>
<keyword evidence="4" id="KW-1185">Reference proteome</keyword>
<evidence type="ECO:0000256" key="1">
    <source>
        <dbReference type="ARBA" id="ARBA00011026"/>
    </source>
</evidence>
<evidence type="ECO:0000256" key="2">
    <source>
        <dbReference type="ARBA" id="ARBA00039630"/>
    </source>
</evidence>
<comment type="similarity">
    <text evidence="1">Belongs to the FAM221 family.</text>
</comment>
<dbReference type="Proteomes" id="UP000264800">
    <property type="component" value="Unplaced"/>
</dbReference>
<dbReference type="PANTHER" id="PTHR31214:SF2">
    <property type="entry name" value="PROTEIN FAM221A"/>
    <property type="match status" value="1"/>
</dbReference>